<feature type="chain" id="PRO_5047324118" evidence="8">
    <location>
        <begin position="28"/>
        <end position="420"/>
    </location>
</feature>
<gene>
    <name evidence="9" type="ORF">GPEL0_01f1851</name>
</gene>
<evidence type="ECO:0000256" key="5">
    <source>
        <dbReference type="ARBA" id="ARBA00022729"/>
    </source>
</evidence>
<keyword evidence="7" id="KW-0998">Cell outer membrane</keyword>
<dbReference type="PANTHER" id="PTHR35093:SF8">
    <property type="entry name" value="OUTER MEMBRANE PROTEIN NMB0088-RELATED"/>
    <property type="match status" value="1"/>
</dbReference>
<sequence>MRQKKGVLVALLAPMLAFGGAAATAQASGYAVFTHGASALGQGNAVTAHSSDPSTIFYNPALMNKLPGTQVQLGTTGVLSSRSYEPAASGNETSSDTAFFPSHFYATHKVNDQVSVGLGIFNPFGLGTEWGEQWDGRYIATKSTLKTFNINPAASFQVTPKLAVAAGIDVILLDASLEKKVPSQALGLPANFDVNQKFKGDGKGVGFNVGVAYDVCDHLSLGASYRSEVKIDVSGNATLTNAALSAGGAPLPMTIGGNTDLTLPPQFTAGAAFKGIDKLVLEAGVRWEGWSKFKELAVHMDNGQIAATPRNWKDAWGANAGGRYQMNDTVALLAGYVYGDTPVPDSTFDPSIPDAKTHVFCAGTDLNFNPLTVAFSYGYQLLENRHKDNGLPAGFPASAEANGKYKTDAHLVALSVGYKF</sequence>
<evidence type="ECO:0000256" key="1">
    <source>
        <dbReference type="ARBA" id="ARBA00004571"/>
    </source>
</evidence>
<evidence type="ECO:0000256" key="2">
    <source>
        <dbReference type="ARBA" id="ARBA00008163"/>
    </source>
</evidence>
<comment type="caution">
    <text evidence="9">The sequence shown here is derived from an EMBL/GenBank/DDBJ whole genome shotgun (WGS) entry which is preliminary data.</text>
</comment>
<evidence type="ECO:0000256" key="7">
    <source>
        <dbReference type="ARBA" id="ARBA00023237"/>
    </source>
</evidence>
<protein>
    <submittedName>
        <fullName evidence="9">Transporter</fullName>
    </submittedName>
</protein>
<name>A0ABQ0MHA5_9BACT</name>
<dbReference type="InterPro" id="IPR005017">
    <property type="entry name" value="OMPP1/FadL/TodX"/>
</dbReference>
<keyword evidence="5 8" id="KW-0732">Signal</keyword>
<evidence type="ECO:0000256" key="6">
    <source>
        <dbReference type="ARBA" id="ARBA00023136"/>
    </source>
</evidence>
<dbReference type="PANTHER" id="PTHR35093">
    <property type="entry name" value="OUTER MEMBRANE PROTEIN NMB0088-RELATED"/>
    <property type="match status" value="1"/>
</dbReference>
<evidence type="ECO:0000256" key="4">
    <source>
        <dbReference type="ARBA" id="ARBA00022692"/>
    </source>
</evidence>
<keyword evidence="3" id="KW-1134">Transmembrane beta strand</keyword>
<keyword evidence="4" id="KW-0812">Transmembrane</keyword>
<proteinExistence type="inferred from homology"/>
<dbReference type="Proteomes" id="UP000194153">
    <property type="component" value="Unassembled WGS sequence"/>
</dbReference>
<dbReference type="RefSeq" id="WP_085812821.1">
    <property type="nucleotide sequence ID" value="NZ_BDQG01000001.1"/>
</dbReference>
<evidence type="ECO:0000313" key="10">
    <source>
        <dbReference type="Proteomes" id="UP000194153"/>
    </source>
</evidence>
<evidence type="ECO:0000256" key="3">
    <source>
        <dbReference type="ARBA" id="ARBA00022452"/>
    </source>
</evidence>
<dbReference type="EMBL" id="BDQG01000001">
    <property type="protein sequence ID" value="GAW66470.1"/>
    <property type="molecule type" value="Genomic_DNA"/>
</dbReference>
<keyword evidence="6" id="KW-0472">Membrane</keyword>
<dbReference type="Gene3D" id="2.40.160.60">
    <property type="entry name" value="Outer membrane protein transport protein (OMPP1/FadL/TodX)"/>
    <property type="match status" value="1"/>
</dbReference>
<dbReference type="Pfam" id="PF03349">
    <property type="entry name" value="Toluene_X"/>
    <property type="match status" value="1"/>
</dbReference>
<comment type="subcellular location">
    <subcellularLocation>
        <location evidence="1">Cell outer membrane</location>
        <topology evidence="1">Multi-pass membrane protein</topology>
    </subcellularLocation>
</comment>
<comment type="similarity">
    <text evidence="2">Belongs to the OmpP1/FadL family.</text>
</comment>
<dbReference type="SUPFAM" id="SSF56935">
    <property type="entry name" value="Porins"/>
    <property type="match status" value="1"/>
</dbReference>
<evidence type="ECO:0000313" key="9">
    <source>
        <dbReference type="EMBL" id="GAW66470.1"/>
    </source>
</evidence>
<organism evidence="9 10">
    <name type="scientific">Geoanaerobacter pelophilus</name>
    <dbReference type="NCBI Taxonomy" id="60036"/>
    <lineage>
        <taxon>Bacteria</taxon>
        <taxon>Pseudomonadati</taxon>
        <taxon>Thermodesulfobacteriota</taxon>
        <taxon>Desulfuromonadia</taxon>
        <taxon>Geobacterales</taxon>
        <taxon>Geobacteraceae</taxon>
        <taxon>Geoanaerobacter</taxon>
    </lineage>
</organism>
<keyword evidence="10" id="KW-1185">Reference proteome</keyword>
<accession>A0ABQ0MHA5</accession>
<feature type="signal peptide" evidence="8">
    <location>
        <begin position="1"/>
        <end position="27"/>
    </location>
</feature>
<evidence type="ECO:0000256" key="8">
    <source>
        <dbReference type="SAM" id="SignalP"/>
    </source>
</evidence>
<reference evidence="10" key="1">
    <citation type="submission" date="2017-05" db="EMBL/GenBank/DDBJ databases">
        <title>Draft genome sequence of Geobacter pelophilus, a iron(III)-reducing bacteria.</title>
        <authorList>
            <person name="Aoyagi T."/>
            <person name="Koike H."/>
            <person name="Morita T."/>
            <person name="Sato Y."/>
            <person name="Habe H."/>
            <person name="Hori T."/>
        </authorList>
    </citation>
    <scope>NUCLEOTIDE SEQUENCE [LARGE SCALE GENOMIC DNA]</scope>
    <source>
        <strain evidence="10">Drf2</strain>
    </source>
</reference>